<evidence type="ECO:0000259" key="6">
    <source>
        <dbReference type="Pfam" id="PF04138"/>
    </source>
</evidence>
<evidence type="ECO:0000256" key="2">
    <source>
        <dbReference type="ARBA" id="ARBA00022692"/>
    </source>
</evidence>
<reference evidence="7" key="1">
    <citation type="submission" date="2021-12" db="EMBL/GenBank/DDBJ databases">
        <title>Alicyclobacillaceae gen. nov., sp. nov., isolated from chalcocite enrichment system.</title>
        <authorList>
            <person name="Jiang Z."/>
        </authorList>
    </citation>
    <scope>NUCLEOTIDE SEQUENCE</scope>
    <source>
        <strain evidence="7">MYW30-H2</strain>
    </source>
</reference>
<feature type="domain" description="GtrA/DPMS transmembrane" evidence="6">
    <location>
        <begin position="2"/>
        <end position="71"/>
    </location>
</feature>
<keyword evidence="3 5" id="KW-1133">Transmembrane helix</keyword>
<evidence type="ECO:0000256" key="3">
    <source>
        <dbReference type="ARBA" id="ARBA00022989"/>
    </source>
</evidence>
<protein>
    <submittedName>
        <fullName evidence="7">GtrA family protein</fullName>
    </submittedName>
</protein>
<accession>A0ABY4CQZ2</accession>
<dbReference type="InterPro" id="IPR007267">
    <property type="entry name" value="GtrA_DPMS_TM"/>
</dbReference>
<organism evidence="7 8">
    <name type="scientific">Fodinisporobacter ferrooxydans</name>
    <dbReference type="NCBI Taxonomy" id="2901836"/>
    <lineage>
        <taxon>Bacteria</taxon>
        <taxon>Bacillati</taxon>
        <taxon>Bacillota</taxon>
        <taxon>Bacilli</taxon>
        <taxon>Bacillales</taxon>
        <taxon>Alicyclobacillaceae</taxon>
        <taxon>Fodinisporobacter</taxon>
    </lineage>
</organism>
<name>A0ABY4CQZ2_9BACL</name>
<feature type="transmembrane region" description="Helical" evidence="5">
    <location>
        <begin position="46"/>
        <end position="65"/>
    </location>
</feature>
<gene>
    <name evidence="7" type="ORF">LSG31_18560</name>
</gene>
<evidence type="ECO:0000313" key="7">
    <source>
        <dbReference type="EMBL" id="UOF92921.1"/>
    </source>
</evidence>
<feature type="transmembrane region" description="Helical" evidence="5">
    <location>
        <begin position="21"/>
        <end position="40"/>
    </location>
</feature>
<dbReference type="Proteomes" id="UP000830167">
    <property type="component" value="Chromosome"/>
</dbReference>
<dbReference type="Pfam" id="PF04138">
    <property type="entry name" value="GtrA_DPMS_TM"/>
    <property type="match status" value="1"/>
</dbReference>
<keyword evidence="4 5" id="KW-0472">Membrane</keyword>
<evidence type="ECO:0000256" key="5">
    <source>
        <dbReference type="SAM" id="Phobius"/>
    </source>
</evidence>
<evidence type="ECO:0000313" key="8">
    <source>
        <dbReference type="Proteomes" id="UP000830167"/>
    </source>
</evidence>
<dbReference type="EMBL" id="CP089291">
    <property type="protein sequence ID" value="UOF92921.1"/>
    <property type="molecule type" value="Genomic_DNA"/>
</dbReference>
<keyword evidence="8" id="KW-1185">Reference proteome</keyword>
<comment type="subcellular location">
    <subcellularLocation>
        <location evidence="1">Membrane</location>
        <topology evidence="1">Multi-pass membrane protein</topology>
    </subcellularLocation>
</comment>
<proteinExistence type="predicted"/>
<evidence type="ECO:0000256" key="1">
    <source>
        <dbReference type="ARBA" id="ARBA00004141"/>
    </source>
</evidence>
<evidence type="ECO:0000256" key="4">
    <source>
        <dbReference type="ARBA" id="ARBA00023136"/>
    </source>
</evidence>
<sequence>MANGYYWNSRIVFVQRGRMWRFGWVSVCCLLVNVGIVRYAPVVVGSVFVARIVATGVSAVVGYVLNRRWTFG</sequence>
<keyword evidence="2 5" id="KW-0812">Transmembrane</keyword>